<keyword evidence="2" id="KW-0472">Membrane</keyword>
<comment type="caution">
    <text evidence="3">The sequence shown here is derived from an EMBL/GenBank/DDBJ whole genome shotgun (WGS) entry which is preliminary data.</text>
</comment>
<accession>A0A9P1IB19</accession>
<feature type="compositionally biased region" description="Acidic residues" evidence="1">
    <location>
        <begin position="104"/>
        <end position="120"/>
    </location>
</feature>
<reference evidence="3" key="1">
    <citation type="submission" date="2022-11" db="EMBL/GenBank/DDBJ databases">
        <authorList>
            <person name="Kikuchi T."/>
        </authorList>
    </citation>
    <scope>NUCLEOTIDE SEQUENCE</scope>
    <source>
        <strain evidence="3">PS1010</strain>
    </source>
</reference>
<dbReference type="OrthoDB" id="5842408at2759"/>
<evidence type="ECO:0000256" key="2">
    <source>
        <dbReference type="SAM" id="Phobius"/>
    </source>
</evidence>
<dbReference type="Proteomes" id="UP001152747">
    <property type="component" value="Unassembled WGS sequence"/>
</dbReference>
<name>A0A9P1IB19_9PELO</name>
<dbReference type="AlphaFoldDB" id="A0A9P1IB19"/>
<evidence type="ECO:0000256" key="1">
    <source>
        <dbReference type="SAM" id="MobiDB-lite"/>
    </source>
</evidence>
<evidence type="ECO:0000313" key="3">
    <source>
        <dbReference type="EMBL" id="CAI5441785.1"/>
    </source>
</evidence>
<dbReference type="EMBL" id="CANHGI010000002">
    <property type="protein sequence ID" value="CAI5441785.1"/>
    <property type="molecule type" value="Genomic_DNA"/>
</dbReference>
<keyword evidence="2" id="KW-1133">Transmembrane helix</keyword>
<organism evidence="3 4">
    <name type="scientific">Caenorhabditis angaria</name>
    <dbReference type="NCBI Taxonomy" id="860376"/>
    <lineage>
        <taxon>Eukaryota</taxon>
        <taxon>Metazoa</taxon>
        <taxon>Ecdysozoa</taxon>
        <taxon>Nematoda</taxon>
        <taxon>Chromadorea</taxon>
        <taxon>Rhabditida</taxon>
        <taxon>Rhabditina</taxon>
        <taxon>Rhabditomorpha</taxon>
        <taxon>Rhabditoidea</taxon>
        <taxon>Rhabditidae</taxon>
        <taxon>Peloderinae</taxon>
        <taxon>Caenorhabditis</taxon>
    </lineage>
</organism>
<feature type="transmembrane region" description="Helical" evidence="2">
    <location>
        <begin position="72"/>
        <end position="97"/>
    </location>
</feature>
<proteinExistence type="predicted"/>
<keyword evidence="2" id="KW-0812">Transmembrane</keyword>
<feature type="region of interest" description="Disordered" evidence="1">
    <location>
        <begin position="100"/>
        <end position="140"/>
    </location>
</feature>
<gene>
    <name evidence="3" type="ORF">CAMP_LOCUS4422</name>
</gene>
<protein>
    <submittedName>
        <fullName evidence="3">Uncharacterized protein</fullName>
    </submittedName>
</protein>
<sequence>MRCVVRIIIVTVVFVFLLVYYVFTQASKSSVLSYDQNDIEARRILENSEPSQSRTSDNSVHQQNRQSMSMSVALVLIVSLISVALLITGIIIIAVTLDPTSNNSDEDFEEEEESELEIDSDYPSPSKQYYPPYSSLLTEL</sequence>
<feature type="transmembrane region" description="Helical" evidence="2">
    <location>
        <begin position="6"/>
        <end position="23"/>
    </location>
</feature>
<feature type="compositionally biased region" description="Low complexity" evidence="1">
    <location>
        <begin position="121"/>
        <end position="140"/>
    </location>
</feature>
<evidence type="ECO:0000313" key="4">
    <source>
        <dbReference type="Proteomes" id="UP001152747"/>
    </source>
</evidence>
<keyword evidence="4" id="KW-1185">Reference proteome</keyword>